<protein>
    <submittedName>
        <fullName evidence="1">Uncharacterized protein</fullName>
    </submittedName>
</protein>
<evidence type="ECO:0000313" key="2">
    <source>
        <dbReference type="Proteomes" id="UP000807469"/>
    </source>
</evidence>
<dbReference type="Proteomes" id="UP000807469">
    <property type="component" value="Unassembled WGS sequence"/>
</dbReference>
<sequence>MSIIGKFRKDQQVYLIEDLIYTGTGKVIPEGTVGVVVHVQKTSSNKPLNYDMGQNSLLAYEILHALVSKVYPAGIRLDIVLETEYYGFALRGIPQPERPFKVFPLDVLCLGISLENRTMHVESIIPKLGPFLDGMVHPDENRQYTAREALTALKKIYADLTPERMSQRLTSWLWTKERGIYYMNPDNL</sequence>
<comment type="caution">
    <text evidence="1">The sequence shown here is derived from an EMBL/GenBank/DDBJ whole genome shotgun (WGS) entry which is preliminary data.</text>
</comment>
<dbReference type="EMBL" id="MU155243">
    <property type="protein sequence ID" value="KAF9478083.1"/>
    <property type="molecule type" value="Genomic_DNA"/>
</dbReference>
<dbReference type="AlphaFoldDB" id="A0A9P5YYG7"/>
<proteinExistence type="predicted"/>
<organism evidence="1 2">
    <name type="scientific">Pholiota conissans</name>
    <dbReference type="NCBI Taxonomy" id="109636"/>
    <lineage>
        <taxon>Eukaryota</taxon>
        <taxon>Fungi</taxon>
        <taxon>Dikarya</taxon>
        <taxon>Basidiomycota</taxon>
        <taxon>Agaricomycotina</taxon>
        <taxon>Agaricomycetes</taxon>
        <taxon>Agaricomycetidae</taxon>
        <taxon>Agaricales</taxon>
        <taxon>Agaricineae</taxon>
        <taxon>Strophariaceae</taxon>
        <taxon>Pholiota</taxon>
    </lineage>
</organism>
<name>A0A9P5YYG7_9AGAR</name>
<keyword evidence="2" id="KW-1185">Reference proteome</keyword>
<reference evidence="1" key="1">
    <citation type="submission" date="2020-11" db="EMBL/GenBank/DDBJ databases">
        <authorList>
            <consortium name="DOE Joint Genome Institute"/>
            <person name="Ahrendt S."/>
            <person name="Riley R."/>
            <person name="Andreopoulos W."/>
            <person name="Labutti K."/>
            <person name="Pangilinan J."/>
            <person name="Ruiz-Duenas F.J."/>
            <person name="Barrasa J.M."/>
            <person name="Sanchez-Garcia M."/>
            <person name="Camarero S."/>
            <person name="Miyauchi S."/>
            <person name="Serrano A."/>
            <person name="Linde D."/>
            <person name="Babiker R."/>
            <person name="Drula E."/>
            <person name="Ayuso-Fernandez I."/>
            <person name="Pacheco R."/>
            <person name="Padilla G."/>
            <person name="Ferreira P."/>
            <person name="Barriuso J."/>
            <person name="Kellner H."/>
            <person name="Castanera R."/>
            <person name="Alfaro M."/>
            <person name="Ramirez L."/>
            <person name="Pisabarro A.G."/>
            <person name="Kuo A."/>
            <person name="Tritt A."/>
            <person name="Lipzen A."/>
            <person name="He G."/>
            <person name="Yan M."/>
            <person name="Ng V."/>
            <person name="Cullen D."/>
            <person name="Martin F."/>
            <person name="Rosso M.-N."/>
            <person name="Henrissat B."/>
            <person name="Hibbett D."/>
            <person name="Martinez A.T."/>
            <person name="Grigoriev I.V."/>
        </authorList>
    </citation>
    <scope>NUCLEOTIDE SEQUENCE</scope>
    <source>
        <strain evidence="1">CIRM-BRFM 674</strain>
    </source>
</reference>
<accession>A0A9P5YYG7</accession>
<dbReference type="OrthoDB" id="3224178at2759"/>
<gene>
    <name evidence="1" type="ORF">BDN70DRAFT_896010</name>
</gene>
<evidence type="ECO:0000313" key="1">
    <source>
        <dbReference type="EMBL" id="KAF9478083.1"/>
    </source>
</evidence>